<dbReference type="InterPro" id="IPR036390">
    <property type="entry name" value="WH_DNA-bd_sf"/>
</dbReference>
<dbReference type="RefSeq" id="WP_330500855.1">
    <property type="nucleotide sequence ID" value="NZ_JAZDWZ010000007.1"/>
</dbReference>
<evidence type="ECO:0000313" key="6">
    <source>
        <dbReference type="EMBL" id="MEE3928443.1"/>
    </source>
</evidence>
<dbReference type="Pfam" id="PF04079">
    <property type="entry name" value="SMC_ScpB"/>
    <property type="match status" value="1"/>
</dbReference>
<comment type="subcellular location">
    <subcellularLocation>
        <location evidence="5">Cytoplasm</location>
    </subcellularLocation>
    <text evidence="5">Associated with two foci at the outer edges of the nucleoid region in young cells, and at four foci within both cell halves in older cells.</text>
</comment>
<sequence length="190" mass="21776">MKDNIIEGLLYVQGEEGLTLEQVVKVFSLNNKNEAKKLMNDFVHKFNALDRGLKVQEFNEVYKLSTRESIKEYIFKLYENERKQRLSNAAIEVAGIVAYKQPVTRGQIALIRGVSSDQVLNTLILKGVVEEVGVSPTVGNPTLYGVTNKFYDYFKIKSMADLPKLNDFNYLKEGDENEEFDLFSSQRENF</sequence>
<comment type="similarity">
    <text evidence="5">Belongs to the ScpB family.</text>
</comment>
<evidence type="ECO:0000313" key="7">
    <source>
        <dbReference type="Proteomes" id="UP001344817"/>
    </source>
</evidence>
<dbReference type="Proteomes" id="UP001344817">
    <property type="component" value="Unassembled WGS sequence"/>
</dbReference>
<dbReference type="PIRSF" id="PIRSF019345">
    <property type="entry name" value="ScpB"/>
    <property type="match status" value="1"/>
</dbReference>
<comment type="caution">
    <text evidence="6">The sequence shown here is derived from an EMBL/GenBank/DDBJ whole genome shotgun (WGS) entry which is preliminary data.</text>
</comment>
<dbReference type="InterPro" id="IPR036388">
    <property type="entry name" value="WH-like_DNA-bd_sf"/>
</dbReference>
<organism evidence="6 7">
    <name type="scientific">Mycoplasmopsis ciconiae</name>
    <dbReference type="NCBI Taxonomy" id="561067"/>
    <lineage>
        <taxon>Bacteria</taxon>
        <taxon>Bacillati</taxon>
        <taxon>Mycoplasmatota</taxon>
        <taxon>Mycoplasmoidales</taxon>
        <taxon>Metamycoplasmataceae</taxon>
        <taxon>Mycoplasmopsis</taxon>
    </lineage>
</organism>
<gene>
    <name evidence="5 6" type="primary">scpB</name>
    <name evidence="6" type="ORF">V2E24_02525</name>
</gene>
<evidence type="ECO:0000256" key="5">
    <source>
        <dbReference type="HAMAP-Rule" id="MF_01804"/>
    </source>
</evidence>
<keyword evidence="4 5" id="KW-0131">Cell cycle</keyword>
<dbReference type="InterPro" id="IPR005234">
    <property type="entry name" value="ScpB_csome_segregation"/>
</dbReference>
<reference evidence="6" key="1">
    <citation type="submission" date="2024-01" db="EMBL/GenBank/DDBJ databases">
        <title>Genome sequence of Mycoplasma ciconiae type strain DSM 25251.</title>
        <authorList>
            <person name="Spergser J."/>
        </authorList>
    </citation>
    <scope>NUCLEOTIDE SEQUENCE [LARGE SCALE GENOMIC DNA]</scope>
    <source>
        <strain evidence="6">DSM 25251</strain>
    </source>
</reference>
<evidence type="ECO:0000256" key="1">
    <source>
        <dbReference type="ARBA" id="ARBA00022490"/>
    </source>
</evidence>
<accession>A0ABU7MLS3</accession>
<dbReference type="HAMAP" id="MF_01804">
    <property type="entry name" value="ScpB"/>
    <property type="match status" value="1"/>
</dbReference>
<dbReference type="PANTHER" id="PTHR34298:SF2">
    <property type="entry name" value="SEGREGATION AND CONDENSATION PROTEIN B"/>
    <property type="match status" value="1"/>
</dbReference>
<protein>
    <recommendedName>
        <fullName evidence="5">Segregation and condensation protein B</fullName>
    </recommendedName>
</protein>
<evidence type="ECO:0000256" key="4">
    <source>
        <dbReference type="ARBA" id="ARBA00023306"/>
    </source>
</evidence>
<dbReference type="PANTHER" id="PTHR34298">
    <property type="entry name" value="SEGREGATION AND CONDENSATION PROTEIN B"/>
    <property type="match status" value="1"/>
</dbReference>
<comment type="subunit">
    <text evidence="5">Homodimer. Homodimerization may be required to stabilize the binding of ScpA to the Smc head domains. Component of a cohesin-like complex composed of ScpA, ScpB and the Smc homodimer, in which ScpA and ScpB bind to the head domain of Smc. The presence of the three proteins is required for the association of the complex with DNA.</text>
</comment>
<keyword evidence="2 5" id="KW-0132">Cell division</keyword>
<keyword evidence="1 5" id="KW-0963">Cytoplasm</keyword>
<dbReference type="EMBL" id="JAZDWZ010000007">
    <property type="protein sequence ID" value="MEE3928443.1"/>
    <property type="molecule type" value="Genomic_DNA"/>
</dbReference>
<proteinExistence type="inferred from homology"/>
<comment type="function">
    <text evidence="5">Participates in chromosomal partition during cell division. May act via the formation of a condensin-like complex containing Smc and ScpA that pull DNA away from mid-cell into both cell halves.</text>
</comment>
<keyword evidence="3 5" id="KW-0159">Chromosome partition</keyword>
<dbReference type="NCBIfam" id="TIGR00281">
    <property type="entry name" value="SMC-Scp complex subunit ScpB"/>
    <property type="match status" value="1"/>
</dbReference>
<name>A0ABU7MLS3_9BACT</name>
<keyword evidence="7" id="KW-1185">Reference proteome</keyword>
<evidence type="ECO:0000256" key="2">
    <source>
        <dbReference type="ARBA" id="ARBA00022618"/>
    </source>
</evidence>
<dbReference type="SUPFAM" id="SSF46785">
    <property type="entry name" value="Winged helix' DNA-binding domain"/>
    <property type="match status" value="2"/>
</dbReference>
<dbReference type="Gene3D" id="1.10.10.10">
    <property type="entry name" value="Winged helix-like DNA-binding domain superfamily/Winged helix DNA-binding domain"/>
    <property type="match status" value="2"/>
</dbReference>
<evidence type="ECO:0000256" key="3">
    <source>
        <dbReference type="ARBA" id="ARBA00022829"/>
    </source>
</evidence>